<comment type="caution">
    <text evidence="1">The sequence shown here is derived from an EMBL/GenBank/DDBJ whole genome shotgun (WGS) entry which is preliminary data.</text>
</comment>
<evidence type="ECO:0000313" key="1">
    <source>
        <dbReference type="EMBL" id="KAI0093301.1"/>
    </source>
</evidence>
<accession>A0ACB8UGA3</accession>
<reference evidence="1" key="1">
    <citation type="journal article" date="2021" name="Environ. Microbiol.">
        <title>Gene family expansions and transcriptome signatures uncover fungal adaptations to wood decay.</title>
        <authorList>
            <person name="Hage H."/>
            <person name="Miyauchi S."/>
            <person name="Viragh M."/>
            <person name="Drula E."/>
            <person name="Min B."/>
            <person name="Chaduli D."/>
            <person name="Navarro D."/>
            <person name="Favel A."/>
            <person name="Norest M."/>
            <person name="Lesage-Meessen L."/>
            <person name="Balint B."/>
            <person name="Merenyi Z."/>
            <person name="de Eugenio L."/>
            <person name="Morin E."/>
            <person name="Martinez A.T."/>
            <person name="Baldrian P."/>
            <person name="Stursova M."/>
            <person name="Martinez M.J."/>
            <person name="Novotny C."/>
            <person name="Magnuson J.K."/>
            <person name="Spatafora J.W."/>
            <person name="Maurice S."/>
            <person name="Pangilinan J."/>
            <person name="Andreopoulos W."/>
            <person name="LaButti K."/>
            <person name="Hundley H."/>
            <person name="Na H."/>
            <person name="Kuo A."/>
            <person name="Barry K."/>
            <person name="Lipzen A."/>
            <person name="Henrissat B."/>
            <person name="Riley R."/>
            <person name="Ahrendt S."/>
            <person name="Nagy L.G."/>
            <person name="Grigoriev I.V."/>
            <person name="Martin F."/>
            <person name="Rosso M.N."/>
        </authorList>
    </citation>
    <scope>NUCLEOTIDE SEQUENCE</scope>
    <source>
        <strain evidence="1">CBS 384.51</strain>
    </source>
</reference>
<dbReference type="EMBL" id="MU274902">
    <property type="protein sequence ID" value="KAI0093301.1"/>
    <property type="molecule type" value="Genomic_DNA"/>
</dbReference>
<proteinExistence type="predicted"/>
<dbReference type="Proteomes" id="UP001055072">
    <property type="component" value="Unassembled WGS sequence"/>
</dbReference>
<organism evidence="1 2">
    <name type="scientific">Irpex rosettiformis</name>
    <dbReference type="NCBI Taxonomy" id="378272"/>
    <lineage>
        <taxon>Eukaryota</taxon>
        <taxon>Fungi</taxon>
        <taxon>Dikarya</taxon>
        <taxon>Basidiomycota</taxon>
        <taxon>Agaricomycotina</taxon>
        <taxon>Agaricomycetes</taxon>
        <taxon>Polyporales</taxon>
        <taxon>Irpicaceae</taxon>
        <taxon>Irpex</taxon>
    </lineage>
</organism>
<sequence length="150" mass="17195">MRTLRGSFPHSSVRHHAGETTLCSQVQRCYVIAYVIKSLSPLPLVCTPTCNRHSVLKLVHDGNLSLIAFLNTSQRSAFHCHFFYVSLTWLCMTRTRLKGQRVRTREQMGYLRSRQIRALYSVIGQQVAVYGCILHGVYRKLLMLSTNPQL</sequence>
<gene>
    <name evidence="1" type="ORF">BDY19DRAFT_923191</name>
</gene>
<name>A0ACB8UGA3_9APHY</name>
<evidence type="ECO:0000313" key="2">
    <source>
        <dbReference type="Proteomes" id="UP001055072"/>
    </source>
</evidence>
<keyword evidence="2" id="KW-1185">Reference proteome</keyword>
<protein>
    <submittedName>
        <fullName evidence="1">Uncharacterized protein</fullName>
    </submittedName>
</protein>